<protein>
    <recommendedName>
        <fullName evidence="5">Type VI secretion lipoprotein</fullName>
    </recommendedName>
</protein>
<dbReference type="AlphaFoldDB" id="A0AA36UHM8"/>
<dbReference type="InterPro" id="IPR017734">
    <property type="entry name" value="T6SS_SciN"/>
</dbReference>
<dbReference type="NCBIfam" id="TIGR03352">
    <property type="entry name" value="VI_chp_3"/>
    <property type="match status" value="1"/>
</dbReference>
<gene>
    <name evidence="3" type="ORF">HMPREF9418_2872</name>
</gene>
<dbReference type="EMBL" id="AFQE01000142">
    <property type="protein sequence ID" value="EGQ74285.1"/>
    <property type="molecule type" value="Genomic_DNA"/>
</dbReference>
<comment type="caution">
    <text evidence="3">The sequence shown here is derived from an EMBL/GenBank/DDBJ whole genome shotgun (WGS) entry which is preliminary data.</text>
</comment>
<reference evidence="3 4" key="1">
    <citation type="submission" date="2011-05" db="EMBL/GenBank/DDBJ databases">
        <authorList>
            <person name="Muzny D."/>
            <person name="Qin X."/>
            <person name="Deng J."/>
            <person name="Jiang H."/>
            <person name="Liu Y."/>
            <person name="Qu J."/>
            <person name="Song X.-Z."/>
            <person name="Zhang L."/>
            <person name="Thornton R."/>
            <person name="Coyle M."/>
            <person name="Francisco L."/>
            <person name="Jackson L."/>
            <person name="Javaid M."/>
            <person name="Korchina V."/>
            <person name="Kovar C."/>
            <person name="Mata R."/>
            <person name="Mathew T."/>
            <person name="Ngo R."/>
            <person name="Nguyen L."/>
            <person name="Nguyen N."/>
            <person name="Okwuonu G."/>
            <person name="Ongeri F."/>
            <person name="Pham C."/>
            <person name="Simmons D."/>
            <person name="Wilczek-Boney K."/>
            <person name="Hale W."/>
            <person name="Jakkamsetti A."/>
            <person name="Pham P."/>
            <person name="Ruth R."/>
            <person name="San Lucas F."/>
            <person name="Warren J."/>
            <person name="Zhang J."/>
            <person name="Zhao Z."/>
            <person name="Zhou C."/>
            <person name="Zhu D."/>
            <person name="Lee S."/>
            <person name="Bess C."/>
            <person name="Blankenburg K."/>
            <person name="Forbes L."/>
            <person name="Fu Q."/>
            <person name="Gubbala S."/>
            <person name="Hirani K."/>
            <person name="Jayaseelan J.C."/>
            <person name="Lara F."/>
            <person name="Munidasa M."/>
            <person name="Palculict T."/>
            <person name="Patil S."/>
            <person name="Pu L.-L."/>
            <person name="Saada N."/>
            <person name="Tang L."/>
            <person name="Weissenberger G."/>
            <person name="Zhu Y."/>
            <person name="Hemphill L."/>
            <person name="Shang Y."/>
            <person name="Youmans B."/>
            <person name="Ayvaz T."/>
            <person name="Ross M."/>
            <person name="Santibanez J."/>
            <person name="Aqrawi P."/>
            <person name="Gross S."/>
            <person name="Joshi V."/>
            <person name="Fowler G."/>
            <person name="Nazareth L."/>
            <person name="Reid J."/>
            <person name="Worley K."/>
            <person name="Petrosino J."/>
            <person name="Highlander S."/>
            <person name="Gibbs R."/>
        </authorList>
    </citation>
    <scope>NUCLEOTIDE SEQUENCE [LARGE SCALE GENOMIC DNA]</scope>
    <source>
        <strain evidence="3 4">ATCC 33926</strain>
    </source>
</reference>
<feature type="compositionally biased region" description="Basic and acidic residues" evidence="1">
    <location>
        <begin position="187"/>
        <end position="198"/>
    </location>
</feature>
<dbReference type="InterPro" id="IPR038706">
    <property type="entry name" value="Type_VI_SciN-like_sf"/>
</dbReference>
<evidence type="ECO:0000313" key="3">
    <source>
        <dbReference type="EMBL" id="EGQ74285.1"/>
    </source>
</evidence>
<dbReference type="Gene3D" id="2.60.40.4150">
    <property type="entry name" value="Type VI secretion system, lipoprotein SciN"/>
    <property type="match status" value="1"/>
</dbReference>
<sequence>MNLKAIKMHTQLIKYISFLMISLMVSSCASDHKPPKESDESGEKIDVQIIVSPDANPNIVGQPSPIRLDLYQLSSDGEFKKSNYFELTNNAKENLGEKLIQQNQFMLHPDTVTILPIKMDSHLKYLGVVASYRDLDNSQWQLVLLKQKKKWYQFGKHYFYVNVGKNKLTQLSKSEMKDLLKEYKERHPDDKKIKENGKTRKYGNDLSKGVFREEK</sequence>
<evidence type="ECO:0008006" key="5">
    <source>
        <dbReference type="Google" id="ProtNLM"/>
    </source>
</evidence>
<dbReference type="PANTHER" id="PTHR37625">
    <property type="entry name" value="OUTER MEMBRANE LIPOPROTEIN-RELATED"/>
    <property type="match status" value="1"/>
</dbReference>
<name>A0AA36UHM8_9NEIS</name>
<feature type="chain" id="PRO_5041257585" description="Type VI secretion lipoprotein" evidence="2">
    <location>
        <begin position="30"/>
        <end position="215"/>
    </location>
</feature>
<keyword evidence="2" id="KW-0732">Signal</keyword>
<proteinExistence type="predicted"/>
<evidence type="ECO:0000313" key="4">
    <source>
        <dbReference type="Proteomes" id="UP000004982"/>
    </source>
</evidence>
<feature type="signal peptide" evidence="2">
    <location>
        <begin position="1"/>
        <end position="29"/>
    </location>
</feature>
<dbReference type="Pfam" id="PF12790">
    <property type="entry name" value="T6SS-SciN"/>
    <property type="match status" value="1"/>
</dbReference>
<evidence type="ECO:0000256" key="1">
    <source>
        <dbReference type="SAM" id="MobiDB-lite"/>
    </source>
</evidence>
<dbReference type="Proteomes" id="UP000004982">
    <property type="component" value="Unassembled WGS sequence"/>
</dbReference>
<organism evidence="3 4">
    <name type="scientific">Neisseria macacae ATCC 33926</name>
    <dbReference type="NCBI Taxonomy" id="997348"/>
    <lineage>
        <taxon>Bacteria</taxon>
        <taxon>Pseudomonadati</taxon>
        <taxon>Pseudomonadota</taxon>
        <taxon>Betaproteobacteria</taxon>
        <taxon>Neisseriales</taxon>
        <taxon>Neisseriaceae</taxon>
        <taxon>Neisseria</taxon>
    </lineage>
</organism>
<evidence type="ECO:0000256" key="2">
    <source>
        <dbReference type="SAM" id="SignalP"/>
    </source>
</evidence>
<feature type="region of interest" description="Disordered" evidence="1">
    <location>
        <begin position="187"/>
        <end position="215"/>
    </location>
</feature>
<dbReference type="PANTHER" id="PTHR37625:SF4">
    <property type="entry name" value="OUTER MEMBRANE LIPOPROTEIN"/>
    <property type="match status" value="1"/>
</dbReference>
<accession>A0AA36UHM8</accession>
<dbReference type="PROSITE" id="PS51257">
    <property type="entry name" value="PROKAR_LIPOPROTEIN"/>
    <property type="match status" value="1"/>
</dbReference>